<evidence type="ECO:0000259" key="6">
    <source>
        <dbReference type="PROSITE" id="PS51755"/>
    </source>
</evidence>
<dbReference type="Gene3D" id="1.10.10.10">
    <property type="entry name" value="Winged helix-like DNA-binding domain superfamily/Winged helix DNA-binding domain"/>
    <property type="match status" value="1"/>
</dbReference>
<dbReference type="InterPro" id="IPR003593">
    <property type="entry name" value="AAA+_ATPase"/>
</dbReference>
<dbReference type="Pfam" id="PF00931">
    <property type="entry name" value="NB-ARC"/>
    <property type="match status" value="1"/>
</dbReference>
<comment type="caution">
    <text evidence="7">The sequence shown here is derived from an EMBL/GenBank/DDBJ whole genome shotgun (WGS) entry which is preliminary data.</text>
</comment>
<dbReference type="InterPro" id="IPR036388">
    <property type="entry name" value="WH-like_DNA-bd_sf"/>
</dbReference>
<evidence type="ECO:0000256" key="4">
    <source>
        <dbReference type="ARBA" id="ARBA00023163"/>
    </source>
</evidence>
<dbReference type="InterPro" id="IPR002182">
    <property type="entry name" value="NB-ARC"/>
</dbReference>
<dbReference type="InterPro" id="IPR016032">
    <property type="entry name" value="Sig_transdc_resp-reg_C-effctor"/>
</dbReference>
<dbReference type="SMART" id="SM01043">
    <property type="entry name" value="BTAD"/>
    <property type="match status" value="1"/>
</dbReference>
<dbReference type="GO" id="GO:0003677">
    <property type="term" value="F:DNA binding"/>
    <property type="evidence" value="ECO:0007669"/>
    <property type="project" value="UniProtKB-UniRule"/>
</dbReference>
<dbReference type="OrthoDB" id="3587032at2"/>
<proteinExistence type="inferred from homology"/>
<dbReference type="InterPro" id="IPR027417">
    <property type="entry name" value="P-loop_NTPase"/>
</dbReference>
<dbReference type="GO" id="GO:0043531">
    <property type="term" value="F:ADP binding"/>
    <property type="evidence" value="ECO:0007669"/>
    <property type="project" value="InterPro"/>
</dbReference>
<name>W7IMR9_9PSEU</name>
<keyword evidence="2" id="KW-0805">Transcription regulation</keyword>
<dbReference type="SMART" id="SM00862">
    <property type="entry name" value="Trans_reg_C"/>
    <property type="match status" value="1"/>
</dbReference>
<dbReference type="SUPFAM" id="SSF48452">
    <property type="entry name" value="TPR-like"/>
    <property type="match status" value="3"/>
</dbReference>
<evidence type="ECO:0000256" key="1">
    <source>
        <dbReference type="ARBA" id="ARBA00005820"/>
    </source>
</evidence>
<dbReference type="EMBL" id="AYXG01000087">
    <property type="protein sequence ID" value="EWC62170.1"/>
    <property type="molecule type" value="Genomic_DNA"/>
</dbReference>
<dbReference type="eggNOG" id="COG3629">
    <property type="taxonomic scope" value="Bacteria"/>
</dbReference>
<organism evidence="7 8">
    <name type="scientific">Actinokineospora spheciospongiae</name>
    <dbReference type="NCBI Taxonomy" id="909613"/>
    <lineage>
        <taxon>Bacteria</taxon>
        <taxon>Bacillati</taxon>
        <taxon>Actinomycetota</taxon>
        <taxon>Actinomycetes</taxon>
        <taxon>Pseudonocardiales</taxon>
        <taxon>Pseudonocardiaceae</taxon>
        <taxon>Actinokineospora</taxon>
    </lineage>
</organism>
<dbReference type="eggNOG" id="COG3903">
    <property type="taxonomic scope" value="Bacteria"/>
</dbReference>
<dbReference type="PANTHER" id="PTHR35807">
    <property type="entry name" value="TRANSCRIPTIONAL REGULATOR REDD-RELATED"/>
    <property type="match status" value="1"/>
</dbReference>
<dbReference type="InterPro" id="IPR005158">
    <property type="entry name" value="BTAD"/>
</dbReference>
<dbReference type="PATRIC" id="fig|909613.9.peg.2542"/>
<dbReference type="Pfam" id="PF03704">
    <property type="entry name" value="BTAD"/>
    <property type="match status" value="1"/>
</dbReference>
<dbReference type="SUPFAM" id="SSF46894">
    <property type="entry name" value="C-terminal effector domain of the bipartite response regulators"/>
    <property type="match status" value="1"/>
</dbReference>
<dbReference type="Proteomes" id="UP000019277">
    <property type="component" value="Unassembled WGS sequence"/>
</dbReference>
<dbReference type="InterPro" id="IPR001867">
    <property type="entry name" value="OmpR/PhoB-type_DNA-bd"/>
</dbReference>
<dbReference type="SUPFAM" id="SSF52540">
    <property type="entry name" value="P-loop containing nucleoside triphosphate hydrolases"/>
    <property type="match status" value="1"/>
</dbReference>
<dbReference type="SMART" id="SM00382">
    <property type="entry name" value="AAA"/>
    <property type="match status" value="1"/>
</dbReference>
<keyword evidence="4" id="KW-0804">Transcription</keyword>
<gene>
    <name evidence="7" type="ORF">UO65_2536</name>
</gene>
<dbReference type="GO" id="GO:0006355">
    <property type="term" value="P:regulation of DNA-templated transcription"/>
    <property type="evidence" value="ECO:0007669"/>
    <property type="project" value="InterPro"/>
</dbReference>
<sequence length="969" mass="106330">MPGVRFGVLGPVVVWRGVDTVEVGSGKCLRVLGVLLLHANQRVDRQRIIEGAWDGNPPRSAVNLVQKYVGDVRRSLRLDRGSLQTIGTGYLLRVAPDQLDSDQFASRLVRARETKSDGDLTAARQHLAEAVKLWRGPAFSGIDTPAATTERARLAEYRCGALEDLSELDLLRGEHALAVPELFRLAEEHPYRERARELLMIALYRSGRQGDALAVFHDVRRLLADELGADPGPGLRRVHAQILRADPALDWVATAGQQRPIAQLPADIPDFTGHAEPLGELLGLLGERPVVVIVGAPGTGKSTLAVRALHQVRDGYPDGQLHLDLAGTSEVPRDPAPMLAELLRALGVTDAVMPAGLHERAALYRSRLADRRLLVLLDDAACAQQVRPLLPPSGGCAVVITSRHRLADLAGAEHVELDVLSPRDARDLLARIAGAERVGREPEAADAIVELCGHLPLAIRIAGAKLAGRRGWTLRVLRDRLEDESRRLRELRVGDLDVRANFDLSLRQLPEESVRAFRLLGLLGAETLPAWVIGPLLGGRVAHDVLDALVDAYLVRLVTTDSAGQPRYRLHDLLRAYATEGASGNYPVAERRAAVERVISAWLALAEQARDLFYPSLFRPTPGRSPRWSPDHRVVDPLAWFDAERGTLLRAIELAAEWGFAELAWELAVAAVPYYDHRSLYQDWNHSHRLALAAATAAGDTHGEAALLQGLGQVHIYLDEVDEARQDLRRCVELYRTTGDRRGEGLALASLGTVHRVRGELDEALAFDEEALAHLVAAGHRQAEAQIRTAIGIIGFERGSDDAGLWIEDGLRIARHLGDRHRQAVILRTLSRYHLGIGDTPAALRDLTEALTIFNEISDERCGAYTDQRLGTIYAELGDRSRAESALQRAALVFRLNGDRSNEAACWQQLGELESELGDAAAAQRHLGSAVELWRAIDLPERADAVQAVLDAVTGDQSRRRSNRDPTWR</sequence>
<keyword evidence="8" id="KW-1185">Reference proteome</keyword>
<evidence type="ECO:0000256" key="2">
    <source>
        <dbReference type="ARBA" id="ARBA00023015"/>
    </source>
</evidence>
<dbReference type="InterPro" id="IPR019734">
    <property type="entry name" value="TPR_rpt"/>
</dbReference>
<feature type="DNA-binding region" description="OmpR/PhoB-type" evidence="5">
    <location>
        <begin position="1"/>
        <end position="94"/>
    </location>
</feature>
<reference evidence="7 8" key="1">
    <citation type="journal article" date="2014" name="Genome Announc.">
        <title>Draft Genome Sequence of the Antitrypanosomally Active Sponge-Associated Bacterium Actinokineospora sp. Strain EG49.</title>
        <authorList>
            <person name="Harjes J."/>
            <person name="Ryu T."/>
            <person name="Abdelmohsen U.R."/>
            <person name="Moitinho-Silva L."/>
            <person name="Horn H."/>
            <person name="Ravasi T."/>
            <person name="Hentschel U."/>
        </authorList>
    </citation>
    <scope>NUCLEOTIDE SEQUENCE [LARGE SCALE GENOMIC DNA]</scope>
    <source>
        <strain evidence="7 8">EG49</strain>
    </source>
</reference>
<accession>W7IMR9</accession>
<dbReference type="STRING" id="909613.UO65_2536"/>
<evidence type="ECO:0000313" key="8">
    <source>
        <dbReference type="Proteomes" id="UP000019277"/>
    </source>
</evidence>
<dbReference type="RefSeq" id="WP_161784455.1">
    <property type="nucleotide sequence ID" value="NZ_AYXG01000087.1"/>
</dbReference>
<dbReference type="InterPro" id="IPR011990">
    <property type="entry name" value="TPR-like_helical_dom_sf"/>
</dbReference>
<evidence type="ECO:0000256" key="3">
    <source>
        <dbReference type="ARBA" id="ARBA00023125"/>
    </source>
</evidence>
<dbReference type="InterPro" id="IPR051677">
    <property type="entry name" value="AfsR-DnrI-RedD_regulator"/>
</dbReference>
<protein>
    <submittedName>
        <fullName evidence="7">Putative regulatory protein (AfsR-like protein)</fullName>
    </submittedName>
</protein>
<dbReference type="Gene3D" id="3.40.50.300">
    <property type="entry name" value="P-loop containing nucleotide triphosphate hydrolases"/>
    <property type="match status" value="1"/>
</dbReference>
<evidence type="ECO:0000256" key="5">
    <source>
        <dbReference type="PROSITE-ProRule" id="PRU01091"/>
    </source>
</evidence>
<comment type="similarity">
    <text evidence="1">Belongs to the AfsR/DnrI/RedD regulatory family.</text>
</comment>
<dbReference type="PANTHER" id="PTHR35807:SF1">
    <property type="entry name" value="TRANSCRIPTIONAL REGULATOR REDD"/>
    <property type="match status" value="1"/>
</dbReference>
<dbReference type="Pfam" id="PF13374">
    <property type="entry name" value="TPR_10"/>
    <property type="match status" value="1"/>
</dbReference>
<dbReference type="SMART" id="SM00028">
    <property type="entry name" value="TPR"/>
    <property type="match status" value="5"/>
</dbReference>
<dbReference type="GO" id="GO:0000160">
    <property type="term" value="P:phosphorelay signal transduction system"/>
    <property type="evidence" value="ECO:0007669"/>
    <property type="project" value="InterPro"/>
</dbReference>
<keyword evidence="3 5" id="KW-0238">DNA-binding</keyword>
<dbReference type="AlphaFoldDB" id="W7IMR9"/>
<dbReference type="CDD" id="cd15831">
    <property type="entry name" value="BTAD"/>
    <property type="match status" value="1"/>
</dbReference>
<dbReference type="PROSITE" id="PS51755">
    <property type="entry name" value="OMPR_PHOB"/>
    <property type="match status" value="1"/>
</dbReference>
<feature type="domain" description="OmpR/PhoB-type" evidence="6">
    <location>
        <begin position="1"/>
        <end position="94"/>
    </location>
</feature>
<evidence type="ECO:0000313" key="7">
    <source>
        <dbReference type="EMBL" id="EWC62170.1"/>
    </source>
</evidence>
<dbReference type="Gene3D" id="1.25.40.10">
    <property type="entry name" value="Tetratricopeptide repeat domain"/>
    <property type="match status" value="2"/>
</dbReference>
<dbReference type="PRINTS" id="PR00364">
    <property type="entry name" value="DISEASERSIST"/>
</dbReference>